<evidence type="ECO:0000313" key="1">
    <source>
        <dbReference type="EMBL" id="KNE01640.1"/>
    </source>
</evidence>
<dbReference type="VEuPathDB" id="FungiDB:QG37_00975"/>
<proteinExistence type="predicted"/>
<organism evidence="1 2">
    <name type="scientific">Candidozyma auris</name>
    <name type="common">Yeast</name>
    <name type="synonym">Candida auris</name>
    <dbReference type="NCBI Taxonomy" id="498019"/>
    <lineage>
        <taxon>Eukaryota</taxon>
        <taxon>Fungi</taxon>
        <taxon>Dikarya</taxon>
        <taxon>Ascomycota</taxon>
        <taxon>Saccharomycotina</taxon>
        <taxon>Pichiomycetes</taxon>
        <taxon>Metschnikowiaceae</taxon>
        <taxon>Candidozyma</taxon>
    </lineage>
</organism>
<dbReference type="EMBL" id="LGST01000008">
    <property type="protein sequence ID" value="KNE01640.1"/>
    <property type="molecule type" value="Genomic_DNA"/>
</dbReference>
<evidence type="ECO:0000313" key="2">
    <source>
        <dbReference type="Proteomes" id="UP000037122"/>
    </source>
</evidence>
<dbReference type="Proteomes" id="UP000037122">
    <property type="component" value="Unassembled WGS sequence"/>
</dbReference>
<dbReference type="AlphaFoldDB" id="A0A0L0P5Z4"/>
<reference evidence="2" key="1">
    <citation type="journal article" date="2015" name="BMC Genomics">
        <title>Draft genome of a commonly misdiagnosed multidrug resistant pathogen Candida auris.</title>
        <authorList>
            <person name="Chatterjee S."/>
            <person name="Alampalli S.V."/>
            <person name="Nageshan R.K."/>
            <person name="Chettiar S.T."/>
            <person name="Joshi S."/>
            <person name="Tatu U.S."/>
        </authorList>
    </citation>
    <scope>NUCLEOTIDE SEQUENCE [LARGE SCALE GENOMIC DNA]</scope>
    <source>
        <strain evidence="2">6684</strain>
    </source>
</reference>
<protein>
    <submittedName>
        <fullName evidence="1">Uncharacterized protein</fullName>
    </submittedName>
</protein>
<sequence length="74" mass="8333">MLCGCKKRVWDRPRAKAQNTMVSLLEIKLSLGKRNLANVSTKTIFYPTGPMNFLSSDQAHNRFDTLSESQGCKV</sequence>
<gene>
    <name evidence="1" type="ORF">QG37_00975</name>
</gene>
<comment type="caution">
    <text evidence="1">The sequence shown here is derived from an EMBL/GenBank/DDBJ whole genome shotgun (WGS) entry which is preliminary data.</text>
</comment>
<accession>A0A0L0P5Z4</accession>
<name>A0A0L0P5Z4_CANAR</name>